<dbReference type="EMBL" id="ACJN02000004">
    <property type="protein sequence ID" value="EFI33083.1"/>
    <property type="molecule type" value="Genomic_DNA"/>
</dbReference>
<keyword evidence="2" id="KW-0378">Hydrolase</keyword>
<evidence type="ECO:0000259" key="1">
    <source>
        <dbReference type="PROSITE" id="PS51194"/>
    </source>
</evidence>
<accession>D6SUV3</accession>
<dbReference type="InterPro" id="IPR027417">
    <property type="entry name" value="P-loop_NTPase"/>
</dbReference>
<gene>
    <name evidence="2" type="ORF">Dthio_PD0398</name>
</gene>
<dbReference type="SUPFAM" id="SSF52540">
    <property type="entry name" value="P-loop containing nucleoside triphosphate hydrolases"/>
    <property type="match status" value="1"/>
</dbReference>
<feature type="domain" description="Helicase C-terminal" evidence="1">
    <location>
        <begin position="816"/>
        <end position="987"/>
    </location>
</feature>
<keyword evidence="2" id="KW-0347">Helicase</keyword>
<dbReference type="Pfam" id="PF00271">
    <property type="entry name" value="Helicase_C"/>
    <property type="match status" value="1"/>
</dbReference>
<dbReference type="eggNOG" id="COG0513">
    <property type="taxonomic scope" value="Bacteria"/>
</dbReference>
<dbReference type="PROSITE" id="PS51194">
    <property type="entry name" value="HELICASE_CTER"/>
    <property type="match status" value="1"/>
</dbReference>
<evidence type="ECO:0000313" key="3">
    <source>
        <dbReference type="Proteomes" id="UP000005496"/>
    </source>
</evidence>
<organism evidence="2 3">
    <name type="scientific">Desulfonatronospira thiodismutans ASO3-1</name>
    <dbReference type="NCBI Taxonomy" id="555779"/>
    <lineage>
        <taxon>Bacteria</taxon>
        <taxon>Pseudomonadati</taxon>
        <taxon>Thermodesulfobacteriota</taxon>
        <taxon>Desulfovibrionia</taxon>
        <taxon>Desulfovibrionales</taxon>
        <taxon>Desulfonatronovibrionaceae</taxon>
        <taxon>Desulfonatronospira</taxon>
    </lineage>
</organism>
<dbReference type="Gene3D" id="3.40.50.300">
    <property type="entry name" value="P-loop containing nucleotide triphosphate hydrolases"/>
    <property type="match status" value="1"/>
</dbReference>
<sequence length="1311" mass="147111">MNQSITDTSSLWGQAFEIAVKRGVLAFLIKEELLSLSHQELSDWQNCRISSIKNSLLQELGIIDQTLQEHTEQALAHMFINGYGLGWSCIRQWLNTLKSSLKVRKKDKLTLDAIWCPLALPGKNRDSLTEHNDSFQQVGVNFLKCFNLDLTDNPGILAWKGGPARSDFTLMVTVNKKGSITHNLLVLEFSYFCPQATYDYSRENDHLEELSRYVGMMDKRGVFSRVTAELSQGKFDLSPTLSSHLAAFTSKDKPFYKLCQGASYVDTTLTLLKSQNIFKGPVNTKVMAVTSAGIESLSAEYLGETHDSRTMLMKQLGKTYRKTSIDKFSTQQQSDQALNKEIKMAFNQLLASLPADFKKQCKNLNELPIPGQSICYDFQEKLDRFYLPSTIVHSQEVEDLIGSDEKTDSYFIERTGKNAREIIGTEFSGLSTKGKSTLRDLHAAAVVSGLKAGKKGQVNVLALEGNPGIGKTTAVKNFLTDSDRQGYLFLYLSPRVVINKDVNAKFSSAGQDILTISTNAKLISNAASAYAHYYQVDGGESRINSVAIVRGVDDFTIPGSSTIWMAGPEMEDYIESYSGASRNRKTSLDERTDMVQEKPVPGVLRTIATSAGSLARENPGINRIVMTAALQSYKQTVKGSTIDSLSKIFVNDNPKSVPGKAERFKMAERFPNILVMLDEVAGDGSGSLFVHTITKWLERHFIDPFAGDTEGSPFTVHLIIADASLGNELIMESHLANESRAPEKVLISPSTGSYPFKPAVSSFKIGGRTRQVLHIMTNSYPATELSVRYLCKLHYIQPGERPDGTPMSIRERIRDQAEDLLLNSAKNEIMASVRKGAGQTIFFAQHKDFLTRIRDSLLEERSAEISDQLEFKPWEVAIIDSSVEPSKREQIIKPENRDKVRVFLMTSSGARGVSFPLATRIIAAIPRFNIESSLMELAQLIYRGRGHRTDSETGKVINCDEVPRELVMLIDDFLPIEDMKTDIRLWLRRSSDLLTLIIMLRGTIHTRITGDAGMSRKRFAIVPVGLIGLSELSTSMSKTVHDFITEGTTFKLREKTLTEEKKVVAAAVKNAVELFGGYDFQLNNPLNEQKSFSDMQEIKEFIRQAKSSTGKLIPGSSDSIPVLPDNIYCIGPFWLESWSKDDGKFMESQRFETFSADYTRKEKSFAGQLKHIGSNNRINTDLRRHAWDIYRLIARQNESIRLTYSSQKNIYSRHVWLSLPLNYPQFCRTVIDGSERAVNLKYPEEWKEALSRTMPHAGHYIPIIAEYETFPFAISLGSPDPARLDIIFDDRYFMASTELNLLNTLLLNDRE</sequence>
<keyword evidence="2" id="KW-0067">ATP-binding</keyword>
<dbReference type="InterPro" id="IPR001650">
    <property type="entry name" value="Helicase_C-like"/>
</dbReference>
<dbReference type="OrthoDB" id="5557210at2"/>
<dbReference type="GO" id="GO:0004386">
    <property type="term" value="F:helicase activity"/>
    <property type="evidence" value="ECO:0007669"/>
    <property type="project" value="UniProtKB-KW"/>
</dbReference>
<keyword evidence="3" id="KW-1185">Reference proteome</keyword>
<reference evidence="2" key="1">
    <citation type="submission" date="2010-05" db="EMBL/GenBank/DDBJ databases">
        <title>The draft genome of Desulfonatronospira thiodismutans ASO3-1.</title>
        <authorList>
            <consortium name="US DOE Joint Genome Institute (JGI-PGF)"/>
            <person name="Lucas S."/>
            <person name="Copeland A."/>
            <person name="Lapidus A."/>
            <person name="Cheng J.-F."/>
            <person name="Bruce D."/>
            <person name="Goodwin L."/>
            <person name="Pitluck S."/>
            <person name="Chertkov O."/>
            <person name="Brettin T."/>
            <person name="Detter J.C."/>
            <person name="Han C."/>
            <person name="Land M.L."/>
            <person name="Hauser L."/>
            <person name="Kyrpides N."/>
            <person name="Mikhailova N."/>
            <person name="Muyzer G."/>
            <person name="Woyke T."/>
        </authorList>
    </citation>
    <scope>NUCLEOTIDE SEQUENCE [LARGE SCALE GENOMIC DNA]</scope>
    <source>
        <strain evidence="2">ASO3-1</strain>
    </source>
</reference>
<proteinExistence type="predicted"/>
<name>D6SUV3_9BACT</name>
<comment type="caution">
    <text evidence="2">The sequence shown here is derived from an EMBL/GenBank/DDBJ whole genome shotgun (WGS) entry which is preliminary data.</text>
</comment>
<evidence type="ECO:0000313" key="2">
    <source>
        <dbReference type="EMBL" id="EFI33083.1"/>
    </source>
</evidence>
<protein>
    <submittedName>
        <fullName evidence="2">Helicase domain protein</fullName>
    </submittedName>
</protein>
<dbReference type="RefSeq" id="WP_008871776.1">
    <property type="nucleotide sequence ID" value="NZ_ACJN02000004.1"/>
</dbReference>
<dbReference type="Proteomes" id="UP000005496">
    <property type="component" value="Unassembled WGS sequence"/>
</dbReference>
<keyword evidence="2" id="KW-0547">Nucleotide-binding</keyword>